<feature type="region of interest" description="Disordered" evidence="5">
    <location>
        <begin position="880"/>
        <end position="920"/>
    </location>
</feature>
<feature type="region of interest" description="Disordered" evidence="5">
    <location>
        <begin position="1265"/>
        <end position="1374"/>
    </location>
</feature>
<dbReference type="InterPro" id="IPR051627">
    <property type="entry name" value="SLIT-ROBO_RhoGAP"/>
</dbReference>
<proteinExistence type="predicted"/>
<dbReference type="SMART" id="SM00324">
    <property type="entry name" value="RhoGAP"/>
    <property type="match status" value="1"/>
</dbReference>
<dbReference type="Gene3D" id="1.10.555.10">
    <property type="entry name" value="Rho GTPase activation protein"/>
    <property type="match status" value="1"/>
</dbReference>
<evidence type="ECO:0008006" key="11">
    <source>
        <dbReference type="Google" id="ProtNLM"/>
    </source>
</evidence>
<evidence type="ECO:0000256" key="4">
    <source>
        <dbReference type="PROSITE-ProRule" id="PRU01077"/>
    </source>
</evidence>
<sequence>MRPLFNFVSTHNSVTALTVRNGDGFFFVICNFRREQWHLFSAYQCWQQLVSTTRKQSTDHAKVAEIYQQQLMSKLQHVAEDLGRVYRKCRNIGCDEHEELLKILHELHTTMKTYHTYRAMEQQAHAKLAVVEGNLSKVEQGLPKEKIAKSRRYRLLSKERQKRWDKAEEARIKALKARNDYVLCVVAANAGVQKYFVDDLSDLIDAVDFGFHTSLSRSLLMYNSTLDSLQKSLKGSQDAMKKCLECLDSRADKQKFLESNNAAFMAPNKFSFQAHKGDVASSASNLNGAAGAANSVEKVTVQVEDAIFEDMDQRFKLLQKRLGDLKIENEEVWKTLETAEKTLMDMIESRDYDVSPHFDSESDLPQVSILNSAVPSSVGGHSLDFKSGSPLNGASLIPKPPETAAIKLRADKHETEDFYLEKFREYSMQCSVITRLQARFDSMEAALTRNNASGLERGRNTVSSAPPKRPRRKRIGRQAVTGQPKLFGGSLEEYAEATGQEVPLIVRSCIRVINLFGLHHQGVFRVSGSQVEINNFREAFERGEDPLADVSDSSDINSVAGVLKLYLRELREPLFPIFYFDQLMEISQLSSKKEAEFVSRAKDVVRNLPRPHFAVLRYLFAFLNHLSELSDENMMCPWNLAICFGPTLLPIPEDKNPVQVQPLVNELVKGLIVHQDEIFPTSVVESGAVIYEKYITPAEGVEGPPEELDSFDASPSDVSAHNISTLLTDEELLDESCASTRGDQVAAHRRSASADGASGSNSNNASDGDLVNDEAEISLNLFGKEDSLEAIAQYDFQARHERELSFRRGEVLRLTQQLSADWWRGSLRGRQGLVPDKYIMLNIRDDQREASASGGEDRASSAFSDSLASASVIKDNLNRQGQHRPAVDSQTSDPQVALSSQTANNVNPSSTNGIGAGWSEIGSTGRSGTVKSSIIPSNGLLITAIGSPTSMATTASTSVEAPWQARRRSLSPTEIVGNKVLDCSAPTLHMTSLKRKLPLRTSLSVDNAPQPEFVSPTSTILNTSAVSSASSSAEDSSPHHTGAISRLRRQSPLQFGRQQSPVNLPQRRAIHAESFESSAELARDLSEALHQAINSLASAENGGVATHTATDLSASNESAVGGSLLEEQHHKPRMQTNSFSQNSIVGLRSHESSTSGVRGIYPARVAVERFEPIAIAAAIVEPTVQVAAVRAIKNDAPDLVQDLPPTSASGGSSGGEEDDSPSPQPSSIDPTSTGVHGAPDVKDNPSANSNLLTMDSRSQNLSTAERFAMSNQCTIRKGSPRPTPRNYERSLSSGSSTPSTPSSSPQQGVLNAAPGDPFVIAQQSSSRRSSIGSVSPVLSLASTTTSSPSVQKLKKMFSEPDQRTPAPPLSPKPALKAKPVTLMKLGRRTNPIVAPRVSPPNTKMDNKAEKINIPQGQLAIEEEGLPTTSASGTLQSAPTSGPIREYKQTSC</sequence>
<evidence type="ECO:0000256" key="1">
    <source>
        <dbReference type="ARBA" id="ARBA00022443"/>
    </source>
</evidence>
<keyword evidence="1 3" id="KW-0728">SH3 domain</keyword>
<dbReference type="InterPro" id="IPR008936">
    <property type="entry name" value="Rho_GTPase_activation_prot"/>
</dbReference>
<dbReference type="KEGG" id="vde:111247138"/>
<dbReference type="Pfam" id="PF00018">
    <property type="entry name" value="SH3_1"/>
    <property type="match status" value="1"/>
</dbReference>
<feature type="compositionally biased region" description="Polar residues" evidence="5">
    <location>
        <begin position="1265"/>
        <end position="1274"/>
    </location>
</feature>
<feature type="compositionally biased region" description="Polar residues" evidence="5">
    <location>
        <begin position="888"/>
        <end position="913"/>
    </location>
</feature>
<evidence type="ECO:0000256" key="2">
    <source>
        <dbReference type="ARBA" id="ARBA00023054"/>
    </source>
</evidence>
<dbReference type="RefSeq" id="XP_022653460.1">
    <property type="nucleotide sequence ID" value="XM_022797725.1"/>
</dbReference>
<evidence type="ECO:0000256" key="3">
    <source>
        <dbReference type="PROSITE-ProRule" id="PRU00192"/>
    </source>
</evidence>
<name>A0A7M7JK80_VARDE</name>
<dbReference type="SUPFAM" id="SSF50044">
    <property type="entry name" value="SH3-domain"/>
    <property type="match status" value="1"/>
</dbReference>
<protein>
    <recommendedName>
        <fullName evidence="11">SLIT-ROBO Rho GTPase-activating protein 1</fullName>
    </recommendedName>
</protein>
<evidence type="ECO:0000259" key="8">
    <source>
        <dbReference type="PROSITE" id="PS51741"/>
    </source>
</evidence>
<dbReference type="PROSITE" id="PS51741">
    <property type="entry name" value="F_BAR"/>
    <property type="match status" value="1"/>
</dbReference>
<dbReference type="InterPro" id="IPR031160">
    <property type="entry name" value="F_BAR_dom"/>
</dbReference>
<dbReference type="InterPro" id="IPR027267">
    <property type="entry name" value="AH/BAR_dom_sf"/>
</dbReference>
<dbReference type="SUPFAM" id="SSF103657">
    <property type="entry name" value="BAR/IMD domain-like"/>
    <property type="match status" value="1"/>
</dbReference>
<feature type="compositionally biased region" description="Low complexity" evidence="5">
    <location>
        <begin position="1292"/>
        <end position="1308"/>
    </location>
</feature>
<feature type="region of interest" description="Disordered" evidence="5">
    <location>
        <begin position="739"/>
        <end position="770"/>
    </location>
</feature>
<dbReference type="InterPro" id="IPR001452">
    <property type="entry name" value="SH3_domain"/>
</dbReference>
<dbReference type="InterPro" id="IPR036028">
    <property type="entry name" value="SH3-like_dom_sf"/>
</dbReference>
<evidence type="ECO:0000256" key="5">
    <source>
        <dbReference type="SAM" id="MobiDB-lite"/>
    </source>
</evidence>
<reference evidence="9" key="1">
    <citation type="submission" date="2021-01" db="UniProtKB">
        <authorList>
            <consortium name="EnsemblMetazoa"/>
        </authorList>
    </citation>
    <scope>IDENTIFICATION</scope>
</reference>
<dbReference type="GO" id="GO:0007165">
    <property type="term" value="P:signal transduction"/>
    <property type="evidence" value="ECO:0007669"/>
    <property type="project" value="InterPro"/>
</dbReference>
<dbReference type="InParanoid" id="A0A7M7JK80"/>
<feature type="domain" description="SH3" evidence="6">
    <location>
        <begin position="785"/>
        <end position="844"/>
    </location>
</feature>
<evidence type="ECO:0000313" key="10">
    <source>
        <dbReference type="Proteomes" id="UP000594260"/>
    </source>
</evidence>
<dbReference type="SMART" id="SM00326">
    <property type="entry name" value="SH3"/>
    <property type="match status" value="1"/>
</dbReference>
<dbReference type="PROSITE" id="PS50238">
    <property type="entry name" value="RHOGAP"/>
    <property type="match status" value="1"/>
</dbReference>
<feature type="domain" description="Rho-GAP" evidence="7">
    <location>
        <begin position="489"/>
        <end position="679"/>
    </location>
</feature>
<feature type="region of interest" description="Disordered" evidence="5">
    <location>
        <begin position="1418"/>
        <end position="1451"/>
    </location>
</feature>
<accession>A0A7M7JK80</accession>
<keyword evidence="10" id="KW-1185">Reference proteome</keyword>
<feature type="compositionally biased region" description="Low complexity" evidence="5">
    <location>
        <begin position="753"/>
        <end position="769"/>
    </location>
</feature>
<dbReference type="Gene3D" id="1.20.1270.60">
    <property type="entry name" value="Arfaptin homology (AH) domain/BAR domain"/>
    <property type="match status" value="1"/>
</dbReference>
<feature type="compositionally biased region" description="Low complexity" evidence="5">
    <location>
        <begin position="1319"/>
        <end position="1350"/>
    </location>
</feature>
<dbReference type="InterPro" id="IPR000198">
    <property type="entry name" value="RhoGAP_dom"/>
</dbReference>
<dbReference type="PROSITE" id="PS50002">
    <property type="entry name" value="SH3"/>
    <property type="match status" value="1"/>
</dbReference>
<dbReference type="OrthoDB" id="5981864at2759"/>
<feature type="domain" description="F-BAR" evidence="8">
    <location>
        <begin position="1"/>
        <end position="252"/>
    </location>
</feature>
<dbReference type="SUPFAM" id="SSF48350">
    <property type="entry name" value="GTPase activation domain, GAP"/>
    <property type="match status" value="1"/>
</dbReference>
<dbReference type="EnsemblMetazoa" id="XM_022797725">
    <property type="protein sequence ID" value="XP_022653460"/>
    <property type="gene ID" value="LOC111247138"/>
</dbReference>
<feature type="region of interest" description="Disordered" evidence="5">
    <location>
        <begin position="451"/>
        <end position="479"/>
    </location>
</feature>
<evidence type="ECO:0000259" key="6">
    <source>
        <dbReference type="PROSITE" id="PS50002"/>
    </source>
</evidence>
<dbReference type="Pfam" id="PF00620">
    <property type="entry name" value="RhoGAP"/>
    <property type="match status" value="1"/>
</dbReference>
<dbReference type="FunFam" id="1.10.555.10:FF:000026">
    <property type="entry name" value="Rho GTPase activating protein 4"/>
    <property type="match status" value="1"/>
</dbReference>
<dbReference type="Proteomes" id="UP000594260">
    <property type="component" value="Unplaced"/>
</dbReference>
<feature type="region of interest" description="Disordered" evidence="5">
    <location>
        <begin position="1198"/>
        <end position="1252"/>
    </location>
</feature>
<organism evidence="9 10">
    <name type="scientific">Varroa destructor</name>
    <name type="common">Honeybee mite</name>
    <dbReference type="NCBI Taxonomy" id="109461"/>
    <lineage>
        <taxon>Eukaryota</taxon>
        <taxon>Metazoa</taxon>
        <taxon>Ecdysozoa</taxon>
        <taxon>Arthropoda</taxon>
        <taxon>Chelicerata</taxon>
        <taxon>Arachnida</taxon>
        <taxon>Acari</taxon>
        <taxon>Parasitiformes</taxon>
        <taxon>Mesostigmata</taxon>
        <taxon>Gamasina</taxon>
        <taxon>Dermanyssoidea</taxon>
        <taxon>Varroidae</taxon>
        <taxon>Varroa</taxon>
    </lineage>
</organism>
<evidence type="ECO:0000313" key="9">
    <source>
        <dbReference type="EnsemblMetazoa" id="XP_022653460"/>
    </source>
</evidence>
<keyword evidence="2 4" id="KW-0175">Coiled coil</keyword>
<evidence type="ECO:0000259" key="7">
    <source>
        <dbReference type="PROSITE" id="PS50238"/>
    </source>
</evidence>
<dbReference type="FunFam" id="2.30.30.40:FF:000136">
    <property type="entry name" value="Rho GTPase activating protein 4"/>
    <property type="match status" value="1"/>
</dbReference>
<feature type="compositionally biased region" description="Polar residues" evidence="5">
    <location>
        <begin position="1426"/>
        <end position="1439"/>
    </location>
</feature>
<dbReference type="PANTHER" id="PTHR14166">
    <property type="entry name" value="SLIT-ROBO RHO GTPASE ACTIVATING PROTEIN"/>
    <property type="match status" value="1"/>
</dbReference>
<dbReference type="Gene3D" id="2.30.30.40">
    <property type="entry name" value="SH3 Domains"/>
    <property type="match status" value="1"/>
</dbReference>
<dbReference type="GeneID" id="111247138"/>